<evidence type="ECO:0000313" key="3">
    <source>
        <dbReference type="Proteomes" id="UP001501490"/>
    </source>
</evidence>
<evidence type="ECO:0008006" key="4">
    <source>
        <dbReference type="Google" id="ProtNLM"/>
    </source>
</evidence>
<gene>
    <name evidence="2" type="ORF">GCM10022236_12280</name>
</gene>
<name>A0ABP6ZJQ2_9ACTN</name>
<comment type="caution">
    <text evidence="2">The sequence shown here is derived from an EMBL/GenBank/DDBJ whole genome shotgun (WGS) entry which is preliminary data.</text>
</comment>
<dbReference type="Proteomes" id="UP001501490">
    <property type="component" value="Unassembled WGS sequence"/>
</dbReference>
<feature type="compositionally biased region" description="Acidic residues" evidence="1">
    <location>
        <begin position="10"/>
        <end position="58"/>
    </location>
</feature>
<protein>
    <recommendedName>
        <fullName evidence="4">DNA primase</fullName>
    </recommendedName>
</protein>
<dbReference type="RefSeq" id="WP_344802429.1">
    <property type="nucleotide sequence ID" value="NZ_BAABAB010000007.1"/>
</dbReference>
<evidence type="ECO:0000256" key="1">
    <source>
        <dbReference type="SAM" id="MobiDB-lite"/>
    </source>
</evidence>
<dbReference type="EMBL" id="BAABAB010000007">
    <property type="protein sequence ID" value="GAA3611993.1"/>
    <property type="molecule type" value="Genomic_DNA"/>
</dbReference>
<reference evidence="3" key="1">
    <citation type="journal article" date="2019" name="Int. J. Syst. Evol. Microbiol.">
        <title>The Global Catalogue of Microorganisms (GCM) 10K type strain sequencing project: providing services to taxonomists for standard genome sequencing and annotation.</title>
        <authorList>
            <consortium name="The Broad Institute Genomics Platform"/>
            <consortium name="The Broad Institute Genome Sequencing Center for Infectious Disease"/>
            <person name="Wu L."/>
            <person name="Ma J."/>
        </authorList>
    </citation>
    <scope>NUCLEOTIDE SEQUENCE [LARGE SCALE GENOMIC DNA]</scope>
    <source>
        <strain evidence="3">JCM 16929</strain>
    </source>
</reference>
<keyword evidence="3" id="KW-1185">Reference proteome</keyword>
<sequence>MTAVGVAAPTDDEIEFEEEYPAPESDDPADIGEPDLDEDADIDVSDVSDTDDDQAVEG</sequence>
<evidence type="ECO:0000313" key="2">
    <source>
        <dbReference type="EMBL" id="GAA3611993.1"/>
    </source>
</evidence>
<accession>A0ABP6ZJQ2</accession>
<feature type="region of interest" description="Disordered" evidence="1">
    <location>
        <begin position="1"/>
        <end position="58"/>
    </location>
</feature>
<organism evidence="2 3">
    <name type="scientific">Microlunatus ginsengisoli</name>
    <dbReference type="NCBI Taxonomy" id="363863"/>
    <lineage>
        <taxon>Bacteria</taxon>
        <taxon>Bacillati</taxon>
        <taxon>Actinomycetota</taxon>
        <taxon>Actinomycetes</taxon>
        <taxon>Propionibacteriales</taxon>
        <taxon>Propionibacteriaceae</taxon>
        <taxon>Microlunatus</taxon>
    </lineage>
</organism>
<proteinExistence type="predicted"/>